<evidence type="ECO:0000313" key="5">
    <source>
        <dbReference type="Proteomes" id="UP000038802"/>
    </source>
</evidence>
<evidence type="ECO:0000313" key="3">
    <source>
        <dbReference type="EMBL" id="COV33964.1"/>
    </source>
</evidence>
<dbReference type="Proteomes" id="UP000045842">
    <property type="component" value="Unassembled WGS sequence"/>
</dbReference>
<sequence>MCSNNGRSGSAGSIGAVVLRNMIAPAPPVNESLCRTTFPSATRSKPQASASRCASAAAA</sequence>
<name>A0A0U0QS48_MYCTX</name>
<dbReference type="EMBL" id="CSAD01000184">
    <property type="protein sequence ID" value="COV33964.1"/>
    <property type="molecule type" value="Genomic_DNA"/>
</dbReference>
<reference evidence="4" key="2">
    <citation type="submission" date="2015-03" db="EMBL/GenBank/DDBJ databases">
        <authorList>
            <person name="Murphy D."/>
        </authorList>
    </citation>
    <scope>NUCLEOTIDE SEQUENCE [LARGE SCALE GENOMIC DNA]</scope>
    <source>
        <strain evidence="4">K00500041</strain>
    </source>
</reference>
<organism evidence="4 5">
    <name type="scientific">Mycobacterium tuberculosis</name>
    <dbReference type="NCBI Taxonomy" id="1773"/>
    <lineage>
        <taxon>Bacteria</taxon>
        <taxon>Bacillati</taxon>
        <taxon>Actinomycetota</taxon>
        <taxon>Actinomycetes</taxon>
        <taxon>Mycobacteriales</taxon>
        <taxon>Mycobacteriaceae</taxon>
        <taxon>Mycobacterium</taxon>
        <taxon>Mycobacterium tuberculosis complex</taxon>
    </lineage>
</organism>
<evidence type="ECO:0000313" key="2">
    <source>
        <dbReference type="EMBL" id="CKU31961.1"/>
    </source>
</evidence>
<evidence type="ECO:0000313" key="7">
    <source>
        <dbReference type="Proteomes" id="UP000048948"/>
    </source>
</evidence>
<protein>
    <submittedName>
        <fullName evidence="4">Uncharacterized protein</fullName>
    </submittedName>
</protein>
<evidence type="ECO:0000313" key="6">
    <source>
        <dbReference type="Proteomes" id="UP000045842"/>
    </source>
</evidence>
<feature type="region of interest" description="Disordered" evidence="1">
    <location>
        <begin position="40"/>
        <end position="59"/>
    </location>
</feature>
<reference evidence="5 6" key="1">
    <citation type="submission" date="2015-03" db="EMBL/GenBank/DDBJ databases">
        <authorList>
            <consortium name="Pathogen Informatics"/>
        </authorList>
    </citation>
    <scope>NUCLEOTIDE SEQUENCE [LARGE SCALE GENOMIC DNA]</scope>
    <source>
        <strain evidence="2 7">Bir 172</strain>
        <strain evidence="3 6">G09801536</strain>
        <strain evidence="5">K00500041</strain>
    </source>
</reference>
<feature type="compositionally biased region" description="Low complexity" evidence="1">
    <location>
        <begin position="48"/>
        <end position="59"/>
    </location>
</feature>
<evidence type="ECO:0000256" key="1">
    <source>
        <dbReference type="SAM" id="MobiDB-lite"/>
    </source>
</evidence>
<dbReference type="EMBL" id="CNGE01001597">
    <property type="protein sequence ID" value="CKU31961.1"/>
    <property type="molecule type" value="Genomic_DNA"/>
</dbReference>
<dbReference type="AlphaFoldDB" id="A0A0U0QS48"/>
<proteinExistence type="predicted"/>
<gene>
    <name evidence="3" type="ORF">ERS007679_01637</name>
    <name evidence="4" type="ORF">ERS007703_01756</name>
    <name evidence="2" type="ORF">ERS027646_04683</name>
</gene>
<dbReference type="Proteomes" id="UP000048948">
    <property type="component" value="Unassembled WGS sequence"/>
</dbReference>
<accession>A0A0U0QS48</accession>
<dbReference type="EMBL" id="CSAE01000162">
    <property type="protein sequence ID" value="COV62894.1"/>
    <property type="molecule type" value="Genomic_DNA"/>
</dbReference>
<dbReference type="Proteomes" id="UP000038802">
    <property type="component" value="Unassembled WGS sequence"/>
</dbReference>
<evidence type="ECO:0000313" key="4">
    <source>
        <dbReference type="EMBL" id="COV62894.1"/>
    </source>
</evidence>